<evidence type="ECO:0000256" key="1">
    <source>
        <dbReference type="SAM" id="MobiDB-lite"/>
    </source>
</evidence>
<keyword evidence="2" id="KW-0472">Membrane</keyword>
<name>A0AAE3FSZ8_9EURY</name>
<accession>A0AAE3FSZ8</accession>
<feature type="compositionally biased region" description="Polar residues" evidence="1">
    <location>
        <begin position="213"/>
        <end position="223"/>
    </location>
</feature>
<dbReference type="Gene3D" id="2.60.40.10">
    <property type="entry name" value="Immunoglobulins"/>
    <property type="match status" value="1"/>
</dbReference>
<feature type="region of interest" description="Disordered" evidence="1">
    <location>
        <begin position="213"/>
        <end position="232"/>
    </location>
</feature>
<comment type="caution">
    <text evidence="4">The sequence shown here is derived from an EMBL/GenBank/DDBJ whole genome shotgun (WGS) entry which is preliminary data.</text>
</comment>
<evidence type="ECO:0000313" key="4">
    <source>
        <dbReference type="EMBL" id="MCL9814651.1"/>
    </source>
</evidence>
<sequence length="517" mass="55653">MTGRRTLGADSDGYDPRRDLTLIAIAVLVFGTLTVGVLGFGATPVLDDGDDDGTVFPVQDWRDDGPEEVQLVVEANRSEITPGDTAEFTVSYENGTAATDATVQVDGTEYDLDGTGQTTVTFDRGGEFTVRAEREGTDLTRYISDAMIISVERFEIDLSLDADEEEITAGEEVTFSLQRSDTGEAVSGSITVNGEEHETNEVGRVTIPFGQSGTFEATGSVSDTDTETFRDGPTTISVEPRTVGLSLSQDIEEPRVGDDVTIEIRRSDTDEPINATVDVDGEQRIADEGVLSLTADRATQLDISATAPDTDSETFETVTETVRFARHEAPLALQPNQTTVERGEAVEFTGIRTDTDEPVPGTLSVDDRTAWLDWQGTTSLTFDEAGTVPVTLTRANTTTHTFPSDEVTITVLDTQYEIDGIDAPERVDRGDEGVVEATVHNTGSDDGTATVDYVFDGGEQATQTVELGGGERETVTFEVPTDVDPGEYEHAVTTRDGDVSTTIIIEDEDAQYITQLT</sequence>
<evidence type="ECO:0000313" key="5">
    <source>
        <dbReference type="Proteomes" id="UP001202674"/>
    </source>
</evidence>
<keyword evidence="5" id="KW-1185">Reference proteome</keyword>
<keyword evidence="2" id="KW-1133">Transmembrane helix</keyword>
<protein>
    <recommendedName>
        <fullName evidence="3">CARDB domain-containing protein</fullName>
    </recommendedName>
</protein>
<gene>
    <name evidence="4" type="ORF">AArcSt11_13415</name>
</gene>
<dbReference type="Pfam" id="PF07705">
    <property type="entry name" value="CARDB"/>
    <property type="match status" value="1"/>
</dbReference>
<organism evidence="4 5">
    <name type="scientific">Natranaeroarchaeum aerophilus</name>
    <dbReference type="NCBI Taxonomy" id="2917711"/>
    <lineage>
        <taxon>Archaea</taxon>
        <taxon>Methanobacteriati</taxon>
        <taxon>Methanobacteriota</taxon>
        <taxon>Stenosarchaea group</taxon>
        <taxon>Halobacteria</taxon>
        <taxon>Halobacteriales</taxon>
        <taxon>Natronoarchaeaceae</taxon>
        <taxon>Natranaeroarchaeum</taxon>
    </lineage>
</organism>
<keyword evidence="2" id="KW-0812">Transmembrane</keyword>
<dbReference type="Proteomes" id="UP001202674">
    <property type="component" value="Unassembled WGS sequence"/>
</dbReference>
<proteinExistence type="predicted"/>
<feature type="transmembrane region" description="Helical" evidence="2">
    <location>
        <begin position="20"/>
        <end position="42"/>
    </location>
</feature>
<dbReference type="AlphaFoldDB" id="A0AAE3FSZ8"/>
<evidence type="ECO:0000259" key="3">
    <source>
        <dbReference type="Pfam" id="PF07705"/>
    </source>
</evidence>
<reference evidence="4 5" key="1">
    <citation type="journal article" date="2022" name="Syst. Appl. Microbiol.">
        <title>Natronocalculus amylovorans gen. nov., sp. nov., and Natranaeroarchaeum aerophilus sp. nov., dominant culturable amylolytic natronoarchaea from hypersaline soda lakes in southwestern Siberia.</title>
        <authorList>
            <person name="Sorokin D.Y."/>
            <person name="Elcheninov A.G."/>
            <person name="Khizhniak T.V."/>
            <person name="Koenen M."/>
            <person name="Bale N.J."/>
            <person name="Damste J.S.S."/>
            <person name="Kublanov I.V."/>
        </authorList>
    </citation>
    <scope>NUCLEOTIDE SEQUENCE [LARGE SCALE GENOMIC DNA]</scope>
    <source>
        <strain evidence="4 5">AArc-St1-1</strain>
    </source>
</reference>
<dbReference type="InterPro" id="IPR011635">
    <property type="entry name" value="CARDB"/>
</dbReference>
<evidence type="ECO:0000256" key="2">
    <source>
        <dbReference type="SAM" id="Phobius"/>
    </source>
</evidence>
<dbReference type="InterPro" id="IPR013783">
    <property type="entry name" value="Ig-like_fold"/>
</dbReference>
<feature type="domain" description="CARDB" evidence="3">
    <location>
        <begin position="422"/>
        <end position="493"/>
    </location>
</feature>
<dbReference type="EMBL" id="JAKRVY010000008">
    <property type="protein sequence ID" value="MCL9814651.1"/>
    <property type="molecule type" value="Genomic_DNA"/>
</dbReference>
<dbReference type="RefSeq" id="WP_250597798.1">
    <property type="nucleotide sequence ID" value="NZ_JAKRVY010000008.1"/>
</dbReference>